<dbReference type="InterPro" id="IPR050272">
    <property type="entry name" value="Isochorismatase-like_hydrls"/>
</dbReference>
<sequence length="188" mass="21264">MTSSSSPRPIRALIVVDMSVEQVDGIEYNLKSLLANCRKLCENSSKFFDLILDSRLWLRSKEESSLSWVWPETFETMFVADSKGAALVDDLRSYPMQFLEKNNYSCFANSKLQSILEKAHVTEVYICGINTDFCVFATCLDSFQNKFRTFVVKDAVSSIGGKLAHEDGLRNLTKHFGSQVLLETKDCC</sequence>
<reference evidence="2" key="2">
    <citation type="submission" date="2021-04" db="EMBL/GenBank/DDBJ databases">
        <authorList>
            <person name="Podell S."/>
        </authorList>
    </citation>
    <scope>NUCLEOTIDE SEQUENCE</scope>
    <source>
        <strain evidence="2">Hildebrandi</strain>
    </source>
</reference>
<dbReference type="OrthoDB" id="3341310at2759"/>
<accession>A0A9K3LM95</accession>
<organism evidence="2 3">
    <name type="scientific">Nitzschia inconspicua</name>
    <dbReference type="NCBI Taxonomy" id="303405"/>
    <lineage>
        <taxon>Eukaryota</taxon>
        <taxon>Sar</taxon>
        <taxon>Stramenopiles</taxon>
        <taxon>Ochrophyta</taxon>
        <taxon>Bacillariophyta</taxon>
        <taxon>Bacillariophyceae</taxon>
        <taxon>Bacillariophycidae</taxon>
        <taxon>Bacillariales</taxon>
        <taxon>Bacillariaceae</taxon>
        <taxon>Nitzschia</taxon>
    </lineage>
</organism>
<dbReference type="GO" id="GO:0016787">
    <property type="term" value="F:hydrolase activity"/>
    <property type="evidence" value="ECO:0007669"/>
    <property type="project" value="UniProtKB-KW"/>
</dbReference>
<keyword evidence="3" id="KW-1185">Reference proteome</keyword>
<keyword evidence="2" id="KW-0378">Hydrolase</keyword>
<reference evidence="2" key="1">
    <citation type="journal article" date="2021" name="Sci. Rep.">
        <title>Diploid genomic architecture of Nitzschia inconspicua, an elite biomass production diatom.</title>
        <authorList>
            <person name="Oliver A."/>
            <person name="Podell S."/>
            <person name="Pinowska A."/>
            <person name="Traller J.C."/>
            <person name="Smith S.R."/>
            <person name="McClure R."/>
            <person name="Beliaev A."/>
            <person name="Bohutskyi P."/>
            <person name="Hill E.A."/>
            <person name="Rabines A."/>
            <person name="Zheng H."/>
            <person name="Allen L.Z."/>
            <person name="Kuo A."/>
            <person name="Grigoriev I.V."/>
            <person name="Allen A.E."/>
            <person name="Hazlebeck D."/>
            <person name="Allen E.E."/>
        </authorList>
    </citation>
    <scope>NUCLEOTIDE SEQUENCE</scope>
    <source>
        <strain evidence="2">Hildebrandi</strain>
    </source>
</reference>
<evidence type="ECO:0000259" key="1">
    <source>
        <dbReference type="Pfam" id="PF00857"/>
    </source>
</evidence>
<proteinExistence type="predicted"/>
<dbReference type="PANTHER" id="PTHR43540:SF6">
    <property type="entry name" value="ISOCHORISMATASE-LIKE DOMAIN-CONTAINING PROTEIN"/>
    <property type="match status" value="1"/>
</dbReference>
<name>A0A9K3LM95_9STRA</name>
<dbReference type="AlphaFoldDB" id="A0A9K3LM95"/>
<evidence type="ECO:0000313" key="2">
    <source>
        <dbReference type="EMBL" id="KAG7364717.1"/>
    </source>
</evidence>
<dbReference type="InterPro" id="IPR000868">
    <property type="entry name" value="Isochorismatase-like_dom"/>
</dbReference>
<protein>
    <submittedName>
        <fullName evidence="2">Isochorismatase hydrolase</fullName>
    </submittedName>
</protein>
<dbReference type="PANTHER" id="PTHR43540">
    <property type="entry name" value="PEROXYUREIDOACRYLATE/UREIDOACRYLATE AMIDOHYDROLASE-RELATED"/>
    <property type="match status" value="1"/>
</dbReference>
<comment type="caution">
    <text evidence="2">The sequence shown here is derived from an EMBL/GenBank/DDBJ whole genome shotgun (WGS) entry which is preliminary data.</text>
</comment>
<gene>
    <name evidence="2" type="ORF">IV203_037919</name>
</gene>
<feature type="domain" description="Isochorismatase-like" evidence="1">
    <location>
        <begin position="12"/>
        <end position="178"/>
    </location>
</feature>
<dbReference type="CDD" id="cd00431">
    <property type="entry name" value="cysteine_hydrolases"/>
    <property type="match status" value="1"/>
</dbReference>
<dbReference type="EMBL" id="JAGRRH010000009">
    <property type="protein sequence ID" value="KAG7364717.1"/>
    <property type="molecule type" value="Genomic_DNA"/>
</dbReference>
<evidence type="ECO:0000313" key="3">
    <source>
        <dbReference type="Proteomes" id="UP000693970"/>
    </source>
</evidence>
<dbReference type="Proteomes" id="UP000693970">
    <property type="component" value="Unassembled WGS sequence"/>
</dbReference>
<dbReference type="Pfam" id="PF00857">
    <property type="entry name" value="Isochorismatase"/>
    <property type="match status" value="1"/>
</dbReference>